<dbReference type="EMBL" id="JAGHQM010000939">
    <property type="protein sequence ID" value="KAH0557020.1"/>
    <property type="molecule type" value="Genomic_DNA"/>
</dbReference>
<proteinExistence type="predicted"/>
<keyword evidence="4" id="KW-1185">Reference proteome</keyword>
<evidence type="ECO:0000259" key="1">
    <source>
        <dbReference type="Pfam" id="PF06985"/>
    </source>
</evidence>
<protein>
    <recommendedName>
        <fullName evidence="5">Heterokaryon incompatibility domain-containing protein</fullName>
    </recommendedName>
</protein>
<feature type="domain" description="DUF8212" evidence="2">
    <location>
        <begin position="181"/>
        <end position="205"/>
    </location>
</feature>
<evidence type="ECO:0000259" key="2">
    <source>
        <dbReference type="Pfam" id="PF26640"/>
    </source>
</evidence>
<evidence type="ECO:0008006" key="5">
    <source>
        <dbReference type="Google" id="ProtNLM"/>
    </source>
</evidence>
<dbReference type="PANTHER" id="PTHR10622:SF12">
    <property type="entry name" value="HET DOMAIN-CONTAINING PROTEIN"/>
    <property type="match status" value="1"/>
</dbReference>
<dbReference type="AlphaFoldDB" id="A0A9P8RMQ6"/>
<dbReference type="Proteomes" id="UP000750711">
    <property type="component" value="Unassembled WGS sequence"/>
</dbReference>
<reference evidence="3" key="1">
    <citation type="submission" date="2021-03" db="EMBL/GenBank/DDBJ databases">
        <title>Comparative genomics and phylogenomic investigation of the class Geoglossomycetes provide insights into ecological specialization and systematics.</title>
        <authorList>
            <person name="Melie T."/>
            <person name="Pirro S."/>
            <person name="Miller A.N."/>
            <person name="Quandt A."/>
        </authorList>
    </citation>
    <scope>NUCLEOTIDE SEQUENCE</scope>
    <source>
        <strain evidence="3">CAQ_001_2017</strain>
    </source>
</reference>
<dbReference type="InterPro" id="IPR010730">
    <property type="entry name" value="HET"/>
</dbReference>
<dbReference type="InterPro" id="IPR058525">
    <property type="entry name" value="DUF8212"/>
</dbReference>
<evidence type="ECO:0000313" key="3">
    <source>
        <dbReference type="EMBL" id="KAH0557020.1"/>
    </source>
</evidence>
<dbReference type="Pfam" id="PF26640">
    <property type="entry name" value="DUF8212"/>
    <property type="match status" value="1"/>
</dbReference>
<gene>
    <name evidence="3" type="ORF">GP486_005192</name>
</gene>
<name>A0A9P8RMQ6_9PEZI</name>
<sequence length="533" mass="60995">MDDQSRNTKKDYRKIEMACQIARQAGLSYAWIDTCCIDKSSSAELTEAINSMYRWYQHSDICYAFLADLPASVSLDTALPHCRWFTRGWTLQELIAPEEIYFFDQDWNNRGSKKDLVECLSGITGIDASVLRREQHLSSVAVAQKMSWAAYRETTRIEDTAYCLLGLFNVNMPLLYGEEEKAFRRLQEEIIKSTADLGIFAWRMPSAARNTKERVFCGVLAETPLAFAGCTSIATGSNTWQREFSVSNIGMKTQIQILSAPIPGTRASRYILPLNCCSWACGRSLGVRLRKCGPDQFIREDPWTLEEYTGYFFPNAPRESYLLTKLPEIETYPDPQTWGMSLFIAKTRSHVLQVSLPLEMQVYDAWPWGRFDDEDQLFFVSGNPRWDSGALRLCANFTSVGRRKTKVEFECMFYAVGWSELEPGRLQCTLVDYRSFPIELREVQSQITTWDHDTTQVLEQLAYHRIPRSCIASFKIAGTKASAVVSLTPTLVSDLSICQNKFWRVEFSCKIYDTEKLSQIDHKGWIVGGIKMR</sequence>
<dbReference type="PANTHER" id="PTHR10622">
    <property type="entry name" value="HET DOMAIN-CONTAINING PROTEIN"/>
    <property type="match status" value="1"/>
</dbReference>
<evidence type="ECO:0000313" key="4">
    <source>
        <dbReference type="Proteomes" id="UP000750711"/>
    </source>
</evidence>
<comment type="caution">
    <text evidence="3">The sequence shown here is derived from an EMBL/GenBank/DDBJ whole genome shotgun (WGS) entry which is preliminary data.</text>
</comment>
<dbReference type="Pfam" id="PF06985">
    <property type="entry name" value="HET"/>
    <property type="match status" value="1"/>
</dbReference>
<feature type="domain" description="Heterokaryon incompatibility" evidence="1">
    <location>
        <begin position="13"/>
        <end position="68"/>
    </location>
</feature>
<organism evidence="3 4">
    <name type="scientific">Trichoglossum hirsutum</name>
    <dbReference type="NCBI Taxonomy" id="265104"/>
    <lineage>
        <taxon>Eukaryota</taxon>
        <taxon>Fungi</taxon>
        <taxon>Dikarya</taxon>
        <taxon>Ascomycota</taxon>
        <taxon>Pezizomycotina</taxon>
        <taxon>Geoglossomycetes</taxon>
        <taxon>Geoglossales</taxon>
        <taxon>Geoglossaceae</taxon>
        <taxon>Trichoglossum</taxon>
    </lineage>
</organism>
<accession>A0A9P8RMQ6</accession>